<evidence type="ECO:0000256" key="3">
    <source>
        <dbReference type="ARBA" id="ARBA00022448"/>
    </source>
</evidence>
<dbReference type="PANTHER" id="PTHR30047:SF7">
    <property type="entry name" value="HIGH-AFFINITY CHOLINE TRANSPORT PROTEIN"/>
    <property type="match status" value="1"/>
</dbReference>
<dbReference type="InterPro" id="IPR000060">
    <property type="entry name" value="BCCT_transptr"/>
</dbReference>
<organism evidence="8 9">
    <name type="scientific">Corynebacterium camporealensis</name>
    <dbReference type="NCBI Taxonomy" id="161896"/>
    <lineage>
        <taxon>Bacteria</taxon>
        <taxon>Bacillati</taxon>
        <taxon>Actinomycetota</taxon>
        <taxon>Actinomycetes</taxon>
        <taxon>Mycobacteriales</taxon>
        <taxon>Corynebacteriaceae</taxon>
        <taxon>Corynebacterium</taxon>
    </lineage>
</organism>
<keyword evidence="6" id="KW-1133">Transmembrane helix</keyword>
<sequence>MSDEKKVNNTAKSRERVRNARKILADITYPHNTHPALVPGVSIESQKVKYGIDKPILAVVGTLIVAFVIWGVFAPQQVFDVSSVALDWVMRNLGWIFTVLAISLMFVLLALAFSKYGKIPLGLDDEEPEYSTLSWAAMLFAAGIGIAIIFFGPYEPLSHYLSPRPGAYEAASDEAVMGALAQTAMHWGINAWAIYAIVGLAVAYASFRRGRVPLMSSILMPLFGNRSTDSAPARIIDSLAIIATLFGTAASLGIGALQIGRGVEVVSGWSTEGNALAIGIIVILSIATIASAVSGVAKGIRMLSNVNLVLSIGLALFFFVLGPTAFLINMLPAVIVEYVTEMGDMLSANMGQNEDTVAYLSSWTTFYWAWWVSWAPFVGVFVAKISRGRTIRQFVLGVLFIPSAIIVVAFTVLGGTAIWFQEQSQVIAPDGTADSLPAAEEIFFIILEQLPGAGILAPMVIGILMVFFVTTADSASIVNSQLTQKGNPYPRPGVTIFWVLCMAGIAVVILLAGGENALQGLQNLITITALPFAVIIVLMCISLVRELHHDPATIRHDFGEQALENAVLQGVREHGDDWAITVEGTDVTSQYAVGADFDSTAEEYTEWYSRTDEEGKAIGYDYEAGEYIEDDPTVVNGEFKVTTSEEIAQARAALEDDETTR</sequence>
<dbReference type="PANTHER" id="PTHR30047">
    <property type="entry name" value="HIGH-AFFINITY CHOLINE TRANSPORT PROTEIN-RELATED"/>
    <property type="match status" value="1"/>
</dbReference>
<dbReference type="GO" id="GO:0005886">
    <property type="term" value="C:plasma membrane"/>
    <property type="evidence" value="ECO:0007669"/>
    <property type="project" value="UniProtKB-SubCell"/>
</dbReference>
<dbReference type="AlphaFoldDB" id="A0A0F6QVK0"/>
<keyword evidence="5" id="KW-0812">Transmembrane</keyword>
<comment type="subcellular location">
    <subcellularLocation>
        <location evidence="1">Cell membrane</location>
        <topology evidence="1">Multi-pass membrane protein</topology>
    </subcellularLocation>
</comment>
<gene>
    <name evidence="8" type="ORF">UL81_04445</name>
</gene>
<protein>
    <submittedName>
        <fullName evidence="8">Choline/carnitine/betaine transport</fullName>
    </submittedName>
</protein>
<dbReference type="RefSeq" id="WP_046453305.1">
    <property type="nucleotide sequence ID" value="NZ_CP011311.1"/>
</dbReference>
<keyword evidence="3" id="KW-0813">Transport</keyword>
<evidence type="ECO:0000256" key="2">
    <source>
        <dbReference type="ARBA" id="ARBA00005658"/>
    </source>
</evidence>
<evidence type="ECO:0000256" key="1">
    <source>
        <dbReference type="ARBA" id="ARBA00004651"/>
    </source>
</evidence>
<keyword evidence="4" id="KW-1003">Cell membrane</keyword>
<evidence type="ECO:0000256" key="6">
    <source>
        <dbReference type="ARBA" id="ARBA00022989"/>
    </source>
</evidence>
<keyword evidence="7" id="KW-0472">Membrane</keyword>
<dbReference type="GO" id="GO:0022857">
    <property type="term" value="F:transmembrane transporter activity"/>
    <property type="evidence" value="ECO:0007669"/>
    <property type="project" value="InterPro"/>
</dbReference>
<dbReference type="NCBIfam" id="TIGR00842">
    <property type="entry name" value="bcct"/>
    <property type="match status" value="1"/>
</dbReference>
<accession>A0A0F6QVK0</accession>
<evidence type="ECO:0000256" key="4">
    <source>
        <dbReference type="ARBA" id="ARBA00022475"/>
    </source>
</evidence>
<evidence type="ECO:0000256" key="7">
    <source>
        <dbReference type="ARBA" id="ARBA00023136"/>
    </source>
</evidence>
<keyword evidence="9" id="KW-1185">Reference proteome</keyword>
<dbReference type="EMBL" id="CP011311">
    <property type="protein sequence ID" value="AKE38862.1"/>
    <property type="molecule type" value="Genomic_DNA"/>
</dbReference>
<reference evidence="8 9" key="1">
    <citation type="journal article" date="2015" name="Genome Announc.">
        <title>Complete Genome Sequence of Corynebacterium camporealensis DSM 44610, Isolated from the Milk of a Manchega Sheep with Subclinical Mastitis.</title>
        <authorList>
            <person name="Ruckert C."/>
            <person name="Albersmeier A."/>
            <person name="Winkler A."/>
            <person name="Tauch A."/>
        </authorList>
    </citation>
    <scope>NUCLEOTIDE SEQUENCE [LARGE SCALE GENOMIC DNA]</scope>
    <source>
        <strain evidence="8 9">DSM 44610</strain>
    </source>
</reference>
<proteinExistence type="inferred from homology"/>
<dbReference type="STRING" id="161896.UL81_04445"/>
<name>A0A0F6QVK0_9CORY</name>
<dbReference type="KEGG" id="ccj:UL81_04445"/>
<dbReference type="HOGENOM" id="CLU_010118_4_0_11"/>
<evidence type="ECO:0000313" key="8">
    <source>
        <dbReference type="EMBL" id="AKE38862.1"/>
    </source>
</evidence>
<dbReference type="Pfam" id="PF02028">
    <property type="entry name" value="BCCT"/>
    <property type="match status" value="1"/>
</dbReference>
<evidence type="ECO:0000313" key="9">
    <source>
        <dbReference type="Proteomes" id="UP000033566"/>
    </source>
</evidence>
<dbReference type="PATRIC" id="fig|161896.4.peg.873"/>
<dbReference type="Proteomes" id="UP000033566">
    <property type="component" value="Chromosome"/>
</dbReference>
<dbReference type="OrthoDB" id="9775735at2"/>
<evidence type="ECO:0000256" key="5">
    <source>
        <dbReference type="ARBA" id="ARBA00022692"/>
    </source>
</evidence>
<comment type="similarity">
    <text evidence="2">Belongs to the BCCT transporter (TC 2.A.15) family.</text>
</comment>